<protein>
    <submittedName>
        <fullName evidence="1">Uncharacterized protein</fullName>
    </submittedName>
</protein>
<dbReference type="PDB" id="6Z1P">
    <property type="method" value="EM"/>
    <property type="resolution" value="3.70 A"/>
    <property type="chains" value="BB=1-112"/>
</dbReference>
<dbReference type="GeneID" id="7830759"/>
<keyword evidence="2" id="KW-1185">Reference proteome</keyword>
<gene>
    <name evidence="1" type="ORF">TTHERM_00780710</name>
</gene>
<name>I7MMM6_TETTS</name>
<dbReference type="STRING" id="312017.I7MMM6"/>
<sequence length="112" mass="13481">MAPPPKYVISRKLVKRFFDKYLPRQPMDVQNESGKLMKCWQQYGIDDPRCKEYEVLYDHMYTLTRNYRAKIEGLRIKEDVMGALNRPKYHSEVKGRWRTGKTTEWDVYDGVQ</sequence>
<organism evidence="1 2">
    <name type="scientific">Tetrahymena thermophila (strain SB210)</name>
    <dbReference type="NCBI Taxonomy" id="312017"/>
    <lineage>
        <taxon>Eukaryota</taxon>
        <taxon>Sar</taxon>
        <taxon>Alveolata</taxon>
        <taxon>Ciliophora</taxon>
        <taxon>Intramacronucleata</taxon>
        <taxon>Oligohymenophorea</taxon>
        <taxon>Hymenostomatida</taxon>
        <taxon>Tetrahymenina</taxon>
        <taxon>Tetrahymenidae</taxon>
        <taxon>Tetrahymena</taxon>
    </lineage>
</organism>
<dbReference type="AlphaFoldDB" id="I7MMM6"/>
<reference evidence="2" key="1">
    <citation type="journal article" date="2006" name="PLoS Biol.">
        <title>Macronuclear genome sequence of the ciliate Tetrahymena thermophila, a model eukaryote.</title>
        <authorList>
            <person name="Eisen J.A."/>
            <person name="Coyne R.S."/>
            <person name="Wu M."/>
            <person name="Wu D."/>
            <person name="Thiagarajan M."/>
            <person name="Wortman J.R."/>
            <person name="Badger J.H."/>
            <person name="Ren Q."/>
            <person name="Amedeo P."/>
            <person name="Jones K.M."/>
            <person name="Tallon L.J."/>
            <person name="Delcher A.L."/>
            <person name="Salzberg S.L."/>
            <person name="Silva J.C."/>
            <person name="Haas B.J."/>
            <person name="Majoros W.H."/>
            <person name="Farzad M."/>
            <person name="Carlton J.M."/>
            <person name="Smith R.K. Jr."/>
            <person name="Garg J."/>
            <person name="Pearlman R.E."/>
            <person name="Karrer K.M."/>
            <person name="Sun L."/>
            <person name="Manning G."/>
            <person name="Elde N.C."/>
            <person name="Turkewitz A.P."/>
            <person name="Asai D.J."/>
            <person name="Wilkes D.E."/>
            <person name="Wang Y."/>
            <person name="Cai H."/>
            <person name="Collins K."/>
            <person name="Stewart B.A."/>
            <person name="Lee S.R."/>
            <person name="Wilamowska K."/>
            <person name="Weinberg Z."/>
            <person name="Ruzzo W.L."/>
            <person name="Wloga D."/>
            <person name="Gaertig J."/>
            <person name="Frankel J."/>
            <person name="Tsao C.-C."/>
            <person name="Gorovsky M.A."/>
            <person name="Keeling P.J."/>
            <person name="Waller R.F."/>
            <person name="Patron N.J."/>
            <person name="Cherry J.M."/>
            <person name="Stover N.A."/>
            <person name="Krieger C.J."/>
            <person name="del Toro C."/>
            <person name="Ryder H.F."/>
            <person name="Williamson S.C."/>
            <person name="Barbeau R.A."/>
            <person name="Hamilton E.P."/>
            <person name="Orias E."/>
        </authorList>
    </citation>
    <scope>NUCLEOTIDE SEQUENCE [LARGE SCALE GENOMIC DNA]</scope>
    <source>
        <strain evidence="2">SB210</strain>
    </source>
</reference>
<dbReference type="RefSeq" id="XP_001026227.2">
    <property type="nucleotide sequence ID" value="XM_001026227.3"/>
</dbReference>
<proteinExistence type="evidence at protein level"/>
<evidence type="ECO:0000313" key="2">
    <source>
        <dbReference type="Proteomes" id="UP000009168"/>
    </source>
</evidence>
<dbReference type="KEGG" id="tet:TTHERM_00780710"/>
<dbReference type="OrthoDB" id="306867at2759"/>
<accession>I7MMM6</accession>
<dbReference type="EMDB" id="EMD-11032"/>
<dbReference type="eggNOG" id="ENOG502SZKQ">
    <property type="taxonomic scope" value="Eukaryota"/>
</dbReference>
<dbReference type="InParanoid" id="I7MMM6"/>
<dbReference type="EMBL" id="GG662313">
    <property type="protein sequence ID" value="EAS05982.2"/>
    <property type="molecule type" value="Genomic_DNA"/>
</dbReference>
<evidence type="ECO:0000313" key="1">
    <source>
        <dbReference type="EMBL" id="EAS05982.2"/>
    </source>
</evidence>
<reference evidence="3" key="2">
    <citation type="journal article" date="2020" name="Elife">
        <title>Ciliate mitoribosome illuminates evolutionary steps of mitochondrial translation.</title>
        <authorList>
            <person name="Tobiasson V."/>
            <person name="Amunts A."/>
        </authorList>
    </citation>
    <scope>STRUCTURE BY ELECTRON MICROSCOPY (3.70 ANGSTROMS)</scope>
</reference>
<keyword evidence="3" id="KW-0002">3D-structure</keyword>
<evidence type="ECO:0007829" key="3">
    <source>
        <dbReference type="PDB" id="6Z1P"/>
    </source>
</evidence>
<dbReference type="Proteomes" id="UP000009168">
    <property type="component" value="Unassembled WGS sequence"/>
</dbReference>